<dbReference type="Pfam" id="PF00179">
    <property type="entry name" value="UQ_con"/>
    <property type="match status" value="1"/>
</dbReference>
<reference evidence="2" key="1">
    <citation type="submission" date="2015-07" db="EMBL/GenBank/DDBJ databases">
        <title>Adaptation to a free-living lifestyle via gene acquisitions in the diplomonad Trepomonas sp. PC1.</title>
        <authorList>
            <person name="Xu F."/>
            <person name="Jerlstrom-Hultqvist J."/>
            <person name="Kolisko M."/>
            <person name="Simpson A.G.B."/>
            <person name="Roger A.J."/>
            <person name="Svard S.G."/>
            <person name="Andersson J.O."/>
        </authorList>
    </citation>
    <scope>NUCLEOTIDE SEQUENCE</scope>
    <source>
        <strain evidence="2">PC1</strain>
    </source>
</reference>
<dbReference type="InterPro" id="IPR000608">
    <property type="entry name" value="UBC"/>
</dbReference>
<protein>
    <submittedName>
        <fullName evidence="2">Ubiquitin-conjugating enzyme E2</fullName>
    </submittedName>
</protein>
<organism evidence="2">
    <name type="scientific">Trepomonas sp. PC1</name>
    <dbReference type="NCBI Taxonomy" id="1076344"/>
    <lineage>
        <taxon>Eukaryota</taxon>
        <taxon>Metamonada</taxon>
        <taxon>Diplomonadida</taxon>
        <taxon>Hexamitidae</taxon>
        <taxon>Hexamitinae</taxon>
        <taxon>Trepomonas</taxon>
    </lineage>
</organism>
<feature type="domain" description="UBC core" evidence="1">
    <location>
        <begin position="1"/>
        <end position="158"/>
    </location>
</feature>
<dbReference type="Gene3D" id="3.10.110.10">
    <property type="entry name" value="Ubiquitin Conjugating Enzyme"/>
    <property type="match status" value="1"/>
</dbReference>
<evidence type="ECO:0000313" key="2">
    <source>
        <dbReference type="EMBL" id="JAP92320.1"/>
    </source>
</evidence>
<dbReference type="InterPro" id="IPR016135">
    <property type="entry name" value="UBQ-conjugating_enzyme/RWD"/>
</dbReference>
<dbReference type="SMART" id="SM00212">
    <property type="entry name" value="UBCc"/>
    <property type="match status" value="1"/>
</dbReference>
<dbReference type="PANTHER" id="PTHR24067">
    <property type="entry name" value="UBIQUITIN-CONJUGATING ENZYME E2"/>
    <property type="match status" value="1"/>
</dbReference>
<dbReference type="AlphaFoldDB" id="A0A146K652"/>
<dbReference type="InterPro" id="IPR050113">
    <property type="entry name" value="Ub_conjugating_enzyme"/>
</dbReference>
<name>A0A146K652_9EUKA</name>
<dbReference type="PROSITE" id="PS50127">
    <property type="entry name" value="UBC_2"/>
    <property type="match status" value="1"/>
</dbReference>
<evidence type="ECO:0000259" key="1">
    <source>
        <dbReference type="PROSITE" id="PS50127"/>
    </source>
</evidence>
<proteinExistence type="predicted"/>
<accession>A0A146K652</accession>
<gene>
    <name evidence="2" type="ORF">TPC1_15777</name>
</gene>
<sequence length="158" mass="17799">MKNQRIIMNHLRDAMKQTDFKVQIIGNDLSQVHFSIKGPSGTMFENGIYHGMIKLPADFPFSAPDIQLLSPSGRFDMNKNICINGYTAWHSDTWSPAINITAIIHAVQSLFSDLSQHGIGYDFQVREPEVKKNVELSKTFVCPCCKMAHADFEPAVQK</sequence>
<dbReference type="SUPFAM" id="SSF54495">
    <property type="entry name" value="UBC-like"/>
    <property type="match status" value="1"/>
</dbReference>
<dbReference type="EMBL" id="GDID01004286">
    <property type="protein sequence ID" value="JAP92320.1"/>
    <property type="molecule type" value="Transcribed_RNA"/>
</dbReference>